<proteinExistence type="predicted"/>
<evidence type="ECO:0000313" key="1">
    <source>
        <dbReference type="EMBL" id="KAG5577446.1"/>
    </source>
</evidence>
<reference evidence="1 2" key="1">
    <citation type="submission" date="2020-09" db="EMBL/GenBank/DDBJ databases">
        <title>De no assembly of potato wild relative species, Solanum commersonii.</title>
        <authorList>
            <person name="Cho K."/>
        </authorList>
    </citation>
    <scope>NUCLEOTIDE SEQUENCE [LARGE SCALE GENOMIC DNA]</scope>
    <source>
        <strain evidence="1">LZ3.2</strain>
        <tissue evidence="1">Leaf</tissue>
    </source>
</reference>
<protein>
    <submittedName>
        <fullName evidence="1">Uncharacterized protein</fullName>
    </submittedName>
</protein>
<evidence type="ECO:0000313" key="2">
    <source>
        <dbReference type="Proteomes" id="UP000824120"/>
    </source>
</evidence>
<sequence>MARKISNHDEGEQNEMIMRYLEEVKKKILLNISHYAKIDSSMRSETIRLPLRILTCLIYDPRTTAGDPRSLGYRDFLSRFYEMQEFKFSPILDGFDRIYAAYGPLYFNAHPICAIFDDSNILDALTLNVKTHGYNYAPDLN</sequence>
<organism evidence="1 2">
    <name type="scientific">Solanum commersonii</name>
    <name type="common">Commerson's wild potato</name>
    <name type="synonym">Commerson's nightshade</name>
    <dbReference type="NCBI Taxonomy" id="4109"/>
    <lineage>
        <taxon>Eukaryota</taxon>
        <taxon>Viridiplantae</taxon>
        <taxon>Streptophyta</taxon>
        <taxon>Embryophyta</taxon>
        <taxon>Tracheophyta</taxon>
        <taxon>Spermatophyta</taxon>
        <taxon>Magnoliopsida</taxon>
        <taxon>eudicotyledons</taxon>
        <taxon>Gunneridae</taxon>
        <taxon>Pentapetalae</taxon>
        <taxon>asterids</taxon>
        <taxon>lamiids</taxon>
        <taxon>Solanales</taxon>
        <taxon>Solanaceae</taxon>
        <taxon>Solanoideae</taxon>
        <taxon>Solaneae</taxon>
        <taxon>Solanum</taxon>
    </lineage>
</organism>
<comment type="caution">
    <text evidence="1">The sequence shown here is derived from an EMBL/GenBank/DDBJ whole genome shotgun (WGS) entry which is preliminary data.</text>
</comment>
<name>A0A9J5WR81_SOLCO</name>
<dbReference type="Proteomes" id="UP000824120">
    <property type="component" value="Chromosome 11"/>
</dbReference>
<keyword evidence="2" id="KW-1185">Reference proteome</keyword>
<gene>
    <name evidence="1" type="ORF">H5410_057580</name>
</gene>
<dbReference type="EMBL" id="JACXVP010000011">
    <property type="protein sequence ID" value="KAG5577446.1"/>
    <property type="molecule type" value="Genomic_DNA"/>
</dbReference>
<accession>A0A9J5WR81</accession>
<dbReference type="AlphaFoldDB" id="A0A9J5WR81"/>